<dbReference type="STRING" id="46506.AA415_02878"/>
<dbReference type="EMBL" id="LRGC01000020">
    <property type="protein sequence ID" value="KWR52451.1"/>
    <property type="molecule type" value="Genomic_DNA"/>
</dbReference>
<dbReference type="RefSeq" id="WP_060386464.1">
    <property type="nucleotide sequence ID" value="NZ_JAQNVT010000035.1"/>
</dbReference>
<dbReference type="Pfam" id="PF05089">
    <property type="entry name" value="NAGLU"/>
    <property type="match status" value="1"/>
</dbReference>
<evidence type="ECO:0000256" key="1">
    <source>
        <dbReference type="ARBA" id="ARBA00022801"/>
    </source>
</evidence>
<keyword evidence="2" id="KW-0732">Signal</keyword>
<evidence type="ECO:0000259" key="5">
    <source>
        <dbReference type="Pfam" id="PF12972"/>
    </source>
</evidence>
<feature type="chain" id="PRO_5007163326" evidence="2">
    <location>
        <begin position="22"/>
        <end position="727"/>
    </location>
</feature>
<evidence type="ECO:0000256" key="2">
    <source>
        <dbReference type="SAM" id="SignalP"/>
    </source>
</evidence>
<dbReference type="InterPro" id="IPR029018">
    <property type="entry name" value="Hex-like_dom2"/>
</dbReference>
<dbReference type="Gene3D" id="3.20.20.80">
    <property type="entry name" value="Glycosidases"/>
    <property type="match status" value="1"/>
</dbReference>
<feature type="domain" description="Alpha-N-acetylglucosaminidase N-terminal" evidence="4">
    <location>
        <begin position="29"/>
        <end position="106"/>
    </location>
</feature>
<dbReference type="InterPro" id="IPR007781">
    <property type="entry name" value="NAGLU"/>
</dbReference>
<sequence precursor="true">MKRKSVYTCLVMLLMSLVLQAKDKDVAVAEALLKRLLPSYIESFQFQKLKGEKDCFTIESVKDKIVIGGNNANSMAMGLNHYLKYYCLTTVSWYADIAVEIPEELPMVGEKVVSEARVDTRFFLNYCTYGYTMPWWQWKEWERFIDWMALNGINMPLAITGQEAVWYKVWSKMGMSDIEIRSYFTGPPYLPWHRMANIDRWNGPLPMEWLEHQVNLQKKILARERELNMKPVLPAFAGHVPADLKRIYPEADIQHLGKWAGFADAYRCNFLNPNDALFAKIQKLFLDEQKKLFGTDHIYGLDPFNEVDPPSFEPEYLRKIASDMYATLTAADPKAQWMQMTWMFYFDKDKWTSERMKALLTGVPQNKMILLDYHCENVELWKRTEHFHDQPYIWCYLGNFGGNTTLTGNVKESGARLENALMNGGGNLKGIGSTLEGLDVVQFPYEYILEKAWNLNVDDNKWIECLADRHVGCVSQPVRDAWKLLFNDIYVQVPRTLGTLPGYRPELNKNSEKRTSNVYSNVELLEVWRKLNEAPSDRRDAFRLDLITVGRQVLGNYFLDVKMEFDRMVEAKDYQALKACGEKMKEILNDLDKLNAFHPYCSLDKWIEDARKMGDSPQLKDYYEKNARNLITTWGGSLNDYASRSWAGLISDYYSKRWEVYINTFINAVGEGVTVDQKQLENKLKEIEESWVNATERKNTRKDVHLTTGGLLSFSAFLFSKYQRLVK</sequence>
<keyword evidence="1" id="KW-0378">Hydrolase</keyword>
<dbReference type="PANTHER" id="PTHR12872:SF1">
    <property type="entry name" value="ALPHA-N-ACETYLGLUCOSAMINIDASE"/>
    <property type="match status" value="1"/>
</dbReference>
<dbReference type="Gene3D" id="3.30.379.10">
    <property type="entry name" value="Chitobiase/beta-hexosaminidase domain 2-like"/>
    <property type="match status" value="1"/>
</dbReference>
<accession>A0A120A0R2</accession>
<dbReference type="Gene3D" id="1.20.120.670">
    <property type="entry name" value="N-acetyl-b-d-glucoasminidase"/>
    <property type="match status" value="1"/>
</dbReference>
<dbReference type="Proteomes" id="UP000056419">
    <property type="component" value="Unassembled WGS sequence"/>
</dbReference>
<dbReference type="InterPro" id="IPR024240">
    <property type="entry name" value="NAGLU_N"/>
</dbReference>
<feature type="domain" description="Alpha-N-acetylglucosaminidase C-terminal" evidence="5">
    <location>
        <begin position="462"/>
        <end position="702"/>
    </location>
</feature>
<evidence type="ECO:0000259" key="4">
    <source>
        <dbReference type="Pfam" id="PF12971"/>
    </source>
</evidence>
<comment type="caution">
    <text evidence="6">The sequence shown here is derived from an EMBL/GenBank/DDBJ whole genome shotgun (WGS) entry which is preliminary data.</text>
</comment>
<evidence type="ECO:0000313" key="7">
    <source>
        <dbReference type="Proteomes" id="UP000056419"/>
    </source>
</evidence>
<dbReference type="InterPro" id="IPR024732">
    <property type="entry name" value="NAGLU_C"/>
</dbReference>
<feature type="domain" description="Alpha-N-acetylglucosaminidase tim-barrel" evidence="3">
    <location>
        <begin position="121"/>
        <end position="454"/>
    </location>
</feature>
<dbReference type="GO" id="GO:0005975">
    <property type="term" value="P:carbohydrate metabolic process"/>
    <property type="evidence" value="ECO:0007669"/>
    <property type="project" value="UniProtKB-ARBA"/>
</dbReference>
<feature type="signal peptide" evidence="2">
    <location>
        <begin position="1"/>
        <end position="21"/>
    </location>
</feature>
<keyword evidence="7" id="KW-1185">Reference proteome</keyword>
<proteinExistence type="predicted"/>
<dbReference type="Pfam" id="PF12972">
    <property type="entry name" value="NAGLU_C"/>
    <property type="match status" value="1"/>
</dbReference>
<evidence type="ECO:0000313" key="6">
    <source>
        <dbReference type="EMBL" id="KWR52451.1"/>
    </source>
</evidence>
<evidence type="ECO:0000259" key="3">
    <source>
        <dbReference type="Pfam" id="PF05089"/>
    </source>
</evidence>
<organism evidence="6 7">
    <name type="scientific">Bacteroides stercoris</name>
    <dbReference type="NCBI Taxonomy" id="46506"/>
    <lineage>
        <taxon>Bacteria</taxon>
        <taxon>Pseudomonadati</taxon>
        <taxon>Bacteroidota</taxon>
        <taxon>Bacteroidia</taxon>
        <taxon>Bacteroidales</taxon>
        <taxon>Bacteroidaceae</taxon>
        <taxon>Bacteroides</taxon>
    </lineage>
</organism>
<name>A0A120A0R2_BACSE</name>
<dbReference type="GO" id="GO:0016787">
    <property type="term" value="F:hydrolase activity"/>
    <property type="evidence" value="ECO:0007669"/>
    <property type="project" value="UniProtKB-KW"/>
</dbReference>
<gene>
    <name evidence="6" type="ORF">AA415_02878</name>
</gene>
<dbReference type="AlphaFoldDB" id="A0A120A0R2"/>
<reference evidence="6 7" key="1">
    <citation type="journal article" date="2016" name="BMC Genomics">
        <title>Type VI secretion systems of human gut Bacteroidales segregate into three genetic architectures, two of which are contained on mobile genetic elements.</title>
        <authorList>
            <person name="Coyne M.J."/>
            <person name="Roelofs K.G."/>
            <person name="Comstock L.E."/>
        </authorList>
    </citation>
    <scope>NUCLEOTIDE SEQUENCE [LARGE SCALE GENOMIC DNA]</scope>
    <source>
        <strain evidence="6 7">CL09T03C01</strain>
    </source>
</reference>
<dbReference type="PATRIC" id="fig|46506.5.peg.3102"/>
<dbReference type="Pfam" id="PF12971">
    <property type="entry name" value="NAGLU_N"/>
    <property type="match status" value="1"/>
</dbReference>
<dbReference type="InterPro" id="IPR024733">
    <property type="entry name" value="NAGLU_tim-barrel"/>
</dbReference>
<dbReference type="PANTHER" id="PTHR12872">
    <property type="entry name" value="ALPHA-N-ACETYLGLUCOSAMINIDASE"/>
    <property type="match status" value="1"/>
</dbReference>
<protein>
    <submittedName>
        <fullName evidence="6">Alpha-N-acetylglucosaminidase (NAGLU) tim-barrel domain protein</fullName>
    </submittedName>
</protein>